<dbReference type="PROSITE" id="PS00108">
    <property type="entry name" value="PROTEIN_KINASE_ST"/>
    <property type="match status" value="1"/>
</dbReference>
<organism evidence="12 13">
    <name type="scientific">Biomphalaria glabrata</name>
    <name type="common">Bloodfluke planorb</name>
    <name type="synonym">Freshwater snail</name>
    <dbReference type="NCBI Taxonomy" id="6526"/>
    <lineage>
        <taxon>Eukaryota</taxon>
        <taxon>Metazoa</taxon>
        <taxon>Spiralia</taxon>
        <taxon>Lophotrochozoa</taxon>
        <taxon>Mollusca</taxon>
        <taxon>Gastropoda</taxon>
        <taxon>Heterobranchia</taxon>
        <taxon>Euthyneura</taxon>
        <taxon>Panpulmonata</taxon>
        <taxon>Hygrophila</taxon>
        <taxon>Lymnaeoidea</taxon>
        <taxon>Planorbidae</taxon>
        <taxon>Biomphalaria</taxon>
    </lineage>
</organism>
<dbReference type="KEGG" id="bgt:106052867"/>
<comment type="similarity">
    <text evidence="1">Belongs to the protein kinase superfamily. NEK Ser/Thr protein kinase family. NIMA subfamily.</text>
</comment>
<dbReference type="SMART" id="SM00220">
    <property type="entry name" value="S_TKc"/>
    <property type="match status" value="1"/>
</dbReference>
<dbReference type="VEuPathDB" id="VectorBase:BGLAX_052770"/>
<evidence type="ECO:0000256" key="10">
    <source>
        <dbReference type="SAM" id="MobiDB-lite"/>
    </source>
</evidence>
<dbReference type="InterPro" id="IPR000719">
    <property type="entry name" value="Prot_kinase_dom"/>
</dbReference>
<feature type="region of interest" description="Disordered" evidence="10">
    <location>
        <begin position="322"/>
        <end position="345"/>
    </location>
</feature>
<comment type="catalytic activity">
    <reaction evidence="9">
        <text>L-seryl-[protein] + ATP = O-phospho-L-seryl-[protein] + ADP + H(+)</text>
        <dbReference type="Rhea" id="RHEA:17989"/>
        <dbReference type="Rhea" id="RHEA-COMP:9863"/>
        <dbReference type="Rhea" id="RHEA-COMP:11604"/>
        <dbReference type="ChEBI" id="CHEBI:15378"/>
        <dbReference type="ChEBI" id="CHEBI:29999"/>
        <dbReference type="ChEBI" id="CHEBI:30616"/>
        <dbReference type="ChEBI" id="CHEBI:83421"/>
        <dbReference type="ChEBI" id="CHEBI:456216"/>
        <dbReference type="EC" id="2.7.11.1"/>
    </reaction>
</comment>
<feature type="compositionally biased region" description="Basic and acidic residues" evidence="10">
    <location>
        <begin position="469"/>
        <end position="483"/>
    </location>
</feature>
<evidence type="ECO:0000313" key="13">
    <source>
        <dbReference type="Proteomes" id="UP000076420"/>
    </source>
</evidence>
<dbReference type="EC" id="2.7.11.1" evidence="2"/>
<dbReference type="Gene3D" id="3.30.200.20">
    <property type="entry name" value="Phosphorylase Kinase, domain 1"/>
    <property type="match status" value="1"/>
</dbReference>
<gene>
    <name evidence="12" type="primary">106052867</name>
</gene>
<evidence type="ECO:0000256" key="4">
    <source>
        <dbReference type="ARBA" id="ARBA00022679"/>
    </source>
</evidence>
<feature type="domain" description="Protein kinase" evidence="11">
    <location>
        <begin position="22"/>
        <end position="278"/>
    </location>
</feature>
<keyword evidence="4" id="KW-0808">Transferase</keyword>
<dbReference type="Pfam" id="PF00069">
    <property type="entry name" value="Pkinase"/>
    <property type="match status" value="1"/>
</dbReference>
<evidence type="ECO:0000256" key="7">
    <source>
        <dbReference type="ARBA" id="ARBA00022840"/>
    </source>
</evidence>
<evidence type="ECO:0000259" key="11">
    <source>
        <dbReference type="PROSITE" id="PS50011"/>
    </source>
</evidence>
<dbReference type="STRING" id="6526.A0A2C9K678"/>
<keyword evidence="7" id="KW-0067">ATP-binding</keyword>
<dbReference type="Proteomes" id="UP000076420">
    <property type="component" value="Unassembled WGS sequence"/>
</dbReference>
<dbReference type="PROSITE" id="PS50011">
    <property type="entry name" value="PROTEIN_KINASE_DOM"/>
    <property type="match status" value="1"/>
</dbReference>
<dbReference type="InterPro" id="IPR011009">
    <property type="entry name" value="Kinase-like_dom_sf"/>
</dbReference>
<keyword evidence="5" id="KW-0547">Nucleotide-binding</keyword>
<dbReference type="VEuPathDB" id="VectorBase:BGLB013896"/>
<reference evidence="12" key="1">
    <citation type="submission" date="2020-05" db="UniProtKB">
        <authorList>
            <consortium name="EnsemblMetazoa"/>
        </authorList>
    </citation>
    <scope>IDENTIFICATION</scope>
    <source>
        <strain evidence="12">BB02</strain>
    </source>
</reference>
<feature type="compositionally biased region" description="Polar residues" evidence="10">
    <location>
        <begin position="484"/>
        <end position="500"/>
    </location>
</feature>
<dbReference type="SUPFAM" id="SSF56112">
    <property type="entry name" value="Protein kinase-like (PK-like)"/>
    <property type="match status" value="1"/>
</dbReference>
<name>A0A2C9K678_BIOGL</name>
<dbReference type="InterPro" id="IPR008271">
    <property type="entry name" value="Ser/Thr_kinase_AS"/>
</dbReference>
<dbReference type="PANTHER" id="PTHR44899:SF8">
    <property type="entry name" value="NIMA-RELATED KINASE 11"/>
    <property type="match status" value="1"/>
</dbReference>
<dbReference type="AlphaFoldDB" id="A0A2C9K678"/>
<accession>A0A2C9K678</accession>
<evidence type="ECO:0000256" key="1">
    <source>
        <dbReference type="ARBA" id="ARBA00010886"/>
    </source>
</evidence>
<evidence type="ECO:0000256" key="6">
    <source>
        <dbReference type="ARBA" id="ARBA00022777"/>
    </source>
</evidence>
<dbReference type="PANTHER" id="PTHR44899">
    <property type="entry name" value="CAMK FAMILY PROTEIN KINASE"/>
    <property type="match status" value="1"/>
</dbReference>
<evidence type="ECO:0000256" key="8">
    <source>
        <dbReference type="ARBA" id="ARBA00047899"/>
    </source>
</evidence>
<protein>
    <recommendedName>
        <fullName evidence="2">non-specific serine/threonine protein kinase</fullName>
        <ecNumber evidence="2">2.7.11.1</ecNumber>
    </recommendedName>
</protein>
<dbReference type="EnsemblMetazoa" id="BGLB013896-RB">
    <property type="protein sequence ID" value="BGLB013896-PB"/>
    <property type="gene ID" value="BGLB013896"/>
</dbReference>
<keyword evidence="3" id="KW-0723">Serine/threonine-protein kinase</keyword>
<dbReference type="GO" id="GO:0004674">
    <property type="term" value="F:protein serine/threonine kinase activity"/>
    <property type="evidence" value="ECO:0007669"/>
    <property type="project" value="UniProtKB-KW"/>
</dbReference>
<dbReference type="InterPro" id="IPR051131">
    <property type="entry name" value="NEK_Ser/Thr_kinase_NIMA"/>
</dbReference>
<keyword evidence="6" id="KW-0418">Kinase</keyword>
<evidence type="ECO:0000256" key="3">
    <source>
        <dbReference type="ARBA" id="ARBA00022527"/>
    </source>
</evidence>
<evidence type="ECO:0000256" key="5">
    <source>
        <dbReference type="ARBA" id="ARBA00022741"/>
    </source>
</evidence>
<feature type="region of interest" description="Disordered" evidence="10">
    <location>
        <begin position="455"/>
        <end position="505"/>
    </location>
</feature>
<dbReference type="OrthoDB" id="248923at2759"/>
<sequence>MPLGRATKDRTTKEARVLANRYEVVKKLGSGNFGTAFLCKDTKCNNELKVLKEIPVGDLQPDETVDAMHEARLLSKLDHPGIVKFHDSFIDSEYFCIITEYCEGGDLDHKIEEFKKQGKSFDEKTILNWIIQLILAVQYMHSRRVLHRDLKTRNIFIRKNLMKIGDFGISRILMNTSDMASTFTGTPYYMSPEVLKHEGYNSKSDIWSIGCILYEMCSLEHAFMGQGLMAVMYKIVEKDPPNLPEKYSKDLNDVFKKMLTKDPEKRPSATEVTKIPFIEKHMTKMKDTLTEEYKSKHNMNPDLAEREASELASLLREKSHLEDVRSTLDRSTDSHSRSEAEDIDGKKLTAREKLLQKKRLEADKKAHELAKVTQIQLVENTKRREKIKTSFEQTTLPAWKGGYGEGEILKEALTVKDPRLDKPSKYKYSLEDIKSEDFDDYSQDEETIIQRTVIRKRTDPKSKSIGSSKTERSERLTRTHSYDTPRTLTEHSPNTLSLTLGANPKDRAITPMKDLMVYDREHSSLDFKDGIPDTPDLAETYYEQFGFDDDEDDIVVGKTDNRRDSDDRTLTEESLAKEEDDFIKCLEQALDNNSGESTIVSDDSVSGAFGPHAKETKIKNMRAECIKILGEDVFNKAYTYLKSARNSKKQKEKSEKEIMEGLRKFVKNPSDCFIVDQLLFLEE</sequence>
<proteinExistence type="inferred from homology"/>
<evidence type="ECO:0000256" key="2">
    <source>
        <dbReference type="ARBA" id="ARBA00012513"/>
    </source>
</evidence>
<dbReference type="GO" id="GO:0005524">
    <property type="term" value="F:ATP binding"/>
    <property type="evidence" value="ECO:0007669"/>
    <property type="project" value="UniProtKB-KW"/>
</dbReference>
<comment type="catalytic activity">
    <reaction evidence="8">
        <text>L-threonyl-[protein] + ATP = O-phospho-L-threonyl-[protein] + ADP + H(+)</text>
        <dbReference type="Rhea" id="RHEA:46608"/>
        <dbReference type="Rhea" id="RHEA-COMP:11060"/>
        <dbReference type="Rhea" id="RHEA-COMP:11605"/>
        <dbReference type="ChEBI" id="CHEBI:15378"/>
        <dbReference type="ChEBI" id="CHEBI:30013"/>
        <dbReference type="ChEBI" id="CHEBI:30616"/>
        <dbReference type="ChEBI" id="CHEBI:61977"/>
        <dbReference type="ChEBI" id="CHEBI:456216"/>
        <dbReference type="EC" id="2.7.11.1"/>
    </reaction>
</comment>
<evidence type="ECO:0000256" key="9">
    <source>
        <dbReference type="ARBA" id="ARBA00048679"/>
    </source>
</evidence>
<evidence type="ECO:0000313" key="12">
    <source>
        <dbReference type="EnsemblMetazoa" id="BGLB013896-PB"/>
    </source>
</evidence>
<dbReference type="Gene3D" id="1.10.510.10">
    <property type="entry name" value="Transferase(Phosphotransferase) domain 1"/>
    <property type="match status" value="1"/>
</dbReference>